<name>A0AAV8WQP0_9CUCU</name>
<comment type="subcellular location">
    <subcellularLocation>
        <location evidence="3">Cytoplasm</location>
        <location evidence="3">Cytoskeleton</location>
        <location evidence="3">Cilium axoneme</location>
    </subcellularLocation>
</comment>
<gene>
    <name evidence="4" type="ORF">NQ314_018747</name>
</gene>
<dbReference type="EMBL" id="JANEYF010005300">
    <property type="protein sequence ID" value="KAJ8928653.1"/>
    <property type="molecule type" value="Genomic_DNA"/>
</dbReference>
<organism evidence="4 5">
    <name type="scientific">Rhamnusium bicolor</name>
    <dbReference type="NCBI Taxonomy" id="1586634"/>
    <lineage>
        <taxon>Eukaryota</taxon>
        <taxon>Metazoa</taxon>
        <taxon>Ecdysozoa</taxon>
        <taxon>Arthropoda</taxon>
        <taxon>Hexapoda</taxon>
        <taxon>Insecta</taxon>
        <taxon>Pterygota</taxon>
        <taxon>Neoptera</taxon>
        <taxon>Endopterygota</taxon>
        <taxon>Coleoptera</taxon>
        <taxon>Polyphaga</taxon>
        <taxon>Cucujiformia</taxon>
        <taxon>Chrysomeloidea</taxon>
        <taxon>Cerambycidae</taxon>
        <taxon>Lepturinae</taxon>
        <taxon>Rhagiini</taxon>
        <taxon>Rhamnusium</taxon>
    </lineage>
</organism>
<dbReference type="GO" id="GO:0005930">
    <property type="term" value="C:axoneme"/>
    <property type="evidence" value="ECO:0007669"/>
    <property type="project" value="UniProtKB-SubCell"/>
</dbReference>
<dbReference type="Proteomes" id="UP001162156">
    <property type="component" value="Unassembled WGS sequence"/>
</dbReference>
<evidence type="ECO:0000313" key="4">
    <source>
        <dbReference type="EMBL" id="KAJ8928653.1"/>
    </source>
</evidence>
<keyword evidence="3" id="KW-0969">Cilium</keyword>
<dbReference type="PANTHER" id="PTHR19960">
    <property type="entry name" value="TEKTIN"/>
    <property type="match status" value="1"/>
</dbReference>
<dbReference type="Pfam" id="PF03148">
    <property type="entry name" value="Tektin"/>
    <property type="match status" value="2"/>
</dbReference>
<proteinExistence type="inferred from homology"/>
<keyword evidence="3" id="KW-0282">Flagellum</keyword>
<dbReference type="GO" id="GO:0060294">
    <property type="term" value="P:cilium movement involved in cell motility"/>
    <property type="evidence" value="ECO:0007669"/>
    <property type="project" value="UniProtKB-UniRule"/>
</dbReference>
<keyword evidence="5" id="KW-1185">Reference proteome</keyword>
<keyword evidence="2" id="KW-0963">Cytoplasm</keyword>
<evidence type="ECO:0000256" key="3">
    <source>
        <dbReference type="RuleBase" id="RU367040"/>
    </source>
</evidence>
<dbReference type="GO" id="GO:0005634">
    <property type="term" value="C:nucleus"/>
    <property type="evidence" value="ECO:0007669"/>
    <property type="project" value="TreeGrafter"/>
</dbReference>
<dbReference type="GO" id="GO:0060271">
    <property type="term" value="P:cilium assembly"/>
    <property type="evidence" value="ECO:0007669"/>
    <property type="project" value="UniProtKB-UniRule"/>
</dbReference>
<reference evidence="4" key="1">
    <citation type="journal article" date="2023" name="Insect Mol. Biol.">
        <title>Genome sequencing provides insights into the evolution of gene families encoding plant cell wall-degrading enzymes in longhorned beetles.</title>
        <authorList>
            <person name="Shin N.R."/>
            <person name="Okamura Y."/>
            <person name="Kirsch R."/>
            <person name="Pauchet Y."/>
        </authorList>
    </citation>
    <scope>NUCLEOTIDE SEQUENCE</scope>
    <source>
        <strain evidence="4">RBIC_L_NR</strain>
    </source>
</reference>
<dbReference type="InterPro" id="IPR048256">
    <property type="entry name" value="Tektin-like"/>
</dbReference>
<evidence type="ECO:0000256" key="1">
    <source>
        <dbReference type="ARBA" id="ARBA00007209"/>
    </source>
</evidence>
<dbReference type="GO" id="GO:0015630">
    <property type="term" value="C:microtubule cytoskeleton"/>
    <property type="evidence" value="ECO:0007669"/>
    <property type="project" value="UniProtKB-UniRule"/>
</dbReference>
<dbReference type="InterPro" id="IPR000435">
    <property type="entry name" value="Tektins"/>
</dbReference>
<accession>A0AAV8WQP0</accession>
<dbReference type="PANTHER" id="PTHR19960:SF7">
    <property type="entry name" value="TEKTIN"/>
    <property type="match status" value="1"/>
</dbReference>
<comment type="similarity">
    <text evidence="1 3">Belongs to the tektin family.</text>
</comment>
<feature type="non-terminal residue" evidence="4">
    <location>
        <position position="1"/>
    </location>
</feature>
<evidence type="ECO:0000313" key="5">
    <source>
        <dbReference type="Proteomes" id="UP001162156"/>
    </source>
</evidence>
<dbReference type="AlphaFoldDB" id="A0AAV8WQP0"/>
<comment type="caution">
    <text evidence="4">The sequence shown here is derived from an EMBL/GenBank/DDBJ whole genome shotgun (WGS) entry which is preliminary data.</text>
</comment>
<evidence type="ECO:0000256" key="2">
    <source>
        <dbReference type="ARBA" id="ARBA00022490"/>
    </source>
</evidence>
<keyword evidence="3" id="KW-0966">Cell projection</keyword>
<protein>
    <recommendedName>
        <fullName evidence="3">Tektin</fullName>
    </recommendedName>
</protein>
<sequence>VVNNFVVFSSLPYETWLEHSQFTKQLADNELADTLKLRESLFVVRERARNDMLAQRDRVDFTLRKRIYETQKGRNEIEWQQLKMRDEMDKVLKEIQTLEGALLAKTDALKLAETRLENRSYSQTRRDLVDKINCAKATYNALEEQQVQIDRDLANKCQSLMTDIRCLDLRARLKTGEFAGPASETDRNIQLTRMEQEIPPT</sequence>